<evidence type="ECO:0000256" key="5">
    <source>
        <dbReference type="SAM" id="MobiDB-lite"/>
    </source>
</evidence>
<dbReference type="InterPro" id="IPR002104">
    <property type="entry name" value="Integrase_catalytic"/>
</dbReference>
<gene>
    <name evidence="7" type="ORF">MU0053_001266</name>
</gene>
<organism evidence="7 8">
    <name type="scientific">[Mycobacterium] burgundiense</name>
    <dbReference type="NCBI Taxonomy" id="3064286"/>
    <lineage>
        <taxon>Bacteria</taxon>
        <taxon>Bacillati</taxon>
        <taxon>Actinomycetota</taxon>
        <taxon>Actinomycetes</taxon>
        <taxon>Mycobacteriales</taxon>
        <taxon>Mycobacteriaceae</taxon>
        <taxon>Mycolicibacterium</taxon>
    </lineage>
</organism>
<dbReference type="Pfam" id="PF26003">
    <property type="entry name" value="Integrase_N_phage"/>
    <property type="match status" value="1"/>
</dbReference>
<dbReference type="PANTHER" id="PTHR30629">
    <property type="entry name" value="PROPHAGE INTEGRASE"/>
    <property type="match status" value="1"/>
</dbReference>
<accession>A0ABM9LGY0</accession>
<dbReference type="Gene3D" id="1.10.150.130">
    <property type="match status" value="1"/>
</dbReference>
<evidence type="ECO:0000259" key="6">
    <source>
        <dbReference type="PROSITE" id="PS51898"/>
    </source>
</evidence>
<dbReference type="InterPro" id="IPR011010">
    <property type="entry name" value="DNA_brk_join_enz"/>
</dbReference>
<feature type="domain" description="Tyr recombinase" evidence="6">
    <location>
        <begin position="186"/>
        <end position="382"/>
    </location>
</feature>
<dbReference type="CDD" id="cd00397">
    <property type="entry name" value="DNA_BRE_C"/>
    <property type="match status" value="1"/>
</dbReference>
<keyword evidence="4" id="KW-0233">DNA recombination</keyword>
<dbReference type="InterPro" id="IPR013762">
    <property type="entry name" value="Integrase-like_cat_sf"/>
</dbReference>
<evidence type="ECO:0000256" key="4">
    <source>
        <dbReference type="ARBA" id="ARBA00023172"/>
    </source>
</evidence>
<keyword evidence="3" id="KW-0238">DNA-binding</keyword>
<dbReference type="PANTHER" id="PTHR30629:SF2">
    <property type="entry name" value="PROPHAGE INTEGRASE INTS-RELATED"/>
    <property type="match status" value="1"/>
</dbReference>
<dbReference type="Gene3D" id="1.10.443.10">
    <property type="entry name" value="Intergrase catalytic core"/>
    <property type="match status" value="1"/>
</dbReference>
<evidence type="ECO:0000313" key="8">
    <source>
        <dbReference type="Proteomes" id="UP001190465"/>
    </source>
</evidence>
<keyword evidence="2" id="KW-0229">DNA integration</keyword>
<dbReference type="SUPFAM" id="SSF56349">
    <property type="entry name" value="DNA breaking-rejoining enzymes"/>
    <property type="match status" value="1"/>
</dbReference>
<evidence type="ECO:0000256" key="1">
    <source>
        <dbReference type="ARBA" id="ARBA00008857"/>
    </source>
</evidence>
<feature type="region of interest" description="Disordered" evidence="5">
    <location>
        <begin position="1"/>
        <end position="24"/>
    </location>
</feature>
<name>A0ABM9LGY0_9MYCO</name>
<dbReference type="InterPro" id="IPR058717">
    <property type="entry name" value="Phage_L5_Integrase_N"/>
</dbReference>
<evidence type="ECO:0000256" key="2">
    <source>
        <dbReference type="ARBA" id="ARBA00022908"/>
    </source>
</evidence>
<dbReference type="InterPro" id="IPR010998">
    <property type="entry name" value="Integrase_recombinase_N"/>
</dbReference>
<dbReference type="Proteomes" id="UP001190465">
    <property type="component" value="Chromosome"/>
</dbReference>
<dbReference type="EMBL" id="OY726397">
    <property type="protein sequence ID" value="CAJ1498871.1"/>
    <property type="molecule type" value="Genomic_DNA"/>
</dbReference>
<dbReference type="InterPro" id="IPR050808">
    <property type="entry name" value="Phage_Integrase"/>
</dbReference>
<reference evidence="7 8" key="1">
    <citation type="submission" date="2023-08" db="EMBL/GenBank/DDBJ databases">
        <authorList>
            <person name="Folkvardsen B D."/>
            <person name="Norman A."/>
        </authorList>
    </citation>
    <scope>NUCLEOTIDE SEQUENCE [LARGE SCALE GENOMIC DNA]</scope>
    <source>
        <strain evidence="7 8">Mu0053</strain>
    </source>
</reference>
<comment type="similarity">
    <text evidence="1">Belongs to the 'phage' integrase family.</text>
</comment>
<proteinExistence type="inferred from homology"/>
<evidence type="ECO:0000256" key="3">
    <source>
        <dbReference type="ARBA" id="ARBA00023125"/>
    </source>
</evidence>
<sequence length="402" mass="44394">MAGKKNPREWGSIRKQPTKSARYQASYVGPGLRRHFAPVTFESKMMAERWLNIEKDRIDRCAASDEGLASWKPPEVISEETKAVALTVAQYAKTVIGERNLKARTRIGYEASLTNSIEPKLGRYAVRDLMPALVRSWFSGLGSTHPTRNAHAYALLNMVCNTAVRDGLIERNPCMIERAMNPKTKRQAVVPTIPELEAIADRLGSDTKNARFRALVLLSAWCGLRYGEVSELRRKDFDADCSVVTVARAVTHRRGDDGQWCRIDTPKDGKPAKVVIPPHIRADIKEHLAKYVDKSGDSLLFTPARGGCHVNDRVSAKDVFEPALVATGREDMRVHDLRHFAGTMTAQVGNLVETMARLRHTTHKASLIYQQQVSGRDIAVADALSALRAETLSAATVGSGSA</sequence>
<evidence type="ECO:0000313" key="7">
    <source>
        <dbReference type="EMBL" id="CAJ1498871.1"/>
    </source>
</evidence>
<feature type="compositionally biased region" description="Basic and acidic residues" evidence="5">
    <location>
        <begin position="1"/>
        <end position="12"/>
    </location>
</feature>
<dbReference type="PROSITE" id="PS51898">
    <property type="entry name" value="TYR_RECOMBINASE"/>
    <property type="match status" value="1"/>
</dbReference>
<keyword evidence="8" id="KW-1185">Reference proteome</keyword>
<protein>
    <submittedName>
        <fullName evidence="7">Site-specific integrase</fullName>
    </submittedName>
</protein>
<dbReference type="Pfam" id="PF00589">
    <property type="entry name" value="Phage_integrase"/>
    <property type="match status" value="1"/>
</dbReference>